<name>A0A976IE28_BRELC</name>
<dbReference type="EMBL" id="SHOA02000003">
    <property type="protein sequence ID" value="TDH68326.1"/>
    <property type="molecule type" value="Genomic_DNA"/>
</dbReference>
<organism evidence="1 2">
    <name type="scientific">Bremia lactucae</name>
    <name type="common">Lettuce downy mildew</name>
    <dbReference type="NCBI Taxonomy" id="4779"/>
    <lineage>
        <taxon>Eukaryota</taxon>
        <taxon>Sar</taxon>
        <taxon>Stramenopiles</taxon>
        <taxon>Oomycota</taxon>
        <taxon>Peronosporomycetes</taxon>
        <taxon>Peronosporales</taxon>
        <taxon>Peronosporaceae</taxon>
        <taxon>Bremia</taxon>
    </lineage>
</organism>
<evidence type="ECO:0000313" key="1">
    <source>
        <dbReference type="EMBL" id="TDH68326.1"/>
    </source>
</evidence>
<dbReference type="RefSeq" id="XP_067817825.1">
    <property type="nucleotide sequence ID" value="XM_067966451.1"/>
</dbReference>
<sequence length="287" mass="32869">MTSRLDTQSVLRRLSAFVATAKVRYDTDGSIVVDGRLSLDMSTRNEIRSTNAASGAFDSRWLRLASLHDMSWLLDKNGLPHDVACIRINGDMRTLADAILWEWIEHGLIRFVPVGSLRSKPSSTRRHIGKFCVALVSNYPELFLRPLELNTLDAYTSNAHQHHDWSLTECKSRMRYFDAGMLYETTMVESMRCCDVAATATRKSKAHFRAHPALTRLVVIRSGKRRWLPPRRAIMKVVMAEANQDGVRLSLYTQFGWNDYEEWKTQLARMRRIAFWPNRTCASASSV</sequence>
<dbReference type="AlphaFoldDB" id="A0A976IE28"/>
<gene>
    <name evidence="1" type="ORF">CCR75_008399</name>
</gene>
<comment type="caution">
    <text evidence="1">The sequence shown here is derived from an EMBL/GenBank/DDBJ whole genome shotgun (WGS) entry which is preliminary data.</text>
</comment>
<evidence type="ECO:0000313" key="2">
    <source>
        <dbReference type="Proteomes" id="UP000294530"/>
    </source>
</evidence>
<keyword evidence="2" id="KW-1185">Reference proteome</keyword>
<reference evidence="1 2" key="1">
    <citation type="journal article" date="2021" name="Genome Biol.">
        <title>AFLAP: assembly-free linkage analysis pipeline using k-mers from genome sequencing data.</title>
        <authorList>
            <person name="Fletcher K."/>
            <person name="Zhang L."/>
            <person name="Gil J."/>
            <person name="Han R."/>
            <person name="Cavanaugh K."/>
            <person name="Michelmore R."/>
        </authorList>
    </citation>
    <scope>NUCLEOTIDE SEQUENCE [LARGE SCALE GENOMIC DNA]</scope>
    <source>
        <strain evidence="1 2">SF5</strain>
    </source>
</reference>
<dbReference type="KEGG" id="blac:94352122"/>
<protein>
    <submittedName>
        <fullName evidence="1">Uncharacterized protein</fullName>
    </submittedName>
</protein>
<dbReference type="GeneID" id="94352122"/>
<proteinExistence type="predicted"/>
<accession>A0A976IE28</accession>
<dbReference type="Proteomes" id="UP000294530">
    <property type="component" value="Unassembled WGS sequence"/>
</dbReference>